<dbReference type="SUPFAM" id="SSF54928">
    <property type="entry name" value="RNA-binding domain, RBD"/>
    <property type="match status" value="1"/>
</dbReference>
<dbReference type="EMBL" id="JBBPBN010000061">
    <property type="protein sequence ID" value="KAK8987149.1"/>
    <property type="molecule type" value="Genomic_DNA"/>
</dbReference>
<organism evidence="7 8">
    <name type="scientific">Hibiscus sabdariffa</name>
    <name type="common">roselle</name>
    <dbReference type="NCBI Taxonomy" id="183260"/>
    <lineage>
        <taxon>Eukaryota</taxon>
        <taxon>Viridiplantae</taxon>
        <taxon>Streptophyta</taxon>
        <taxon>Embryophyta</taxon>
        <taxon>Tracheophyta</taxon>
        <taxon>Spermatophyta</taxon>
        <taxon>Magnoliopsida</taxon>
        <taxon>eudicotyledons</taxon>
        <taxon>Gunneridae</taxon>
        <taxon>Pentapetalae</taxon>
        <taxon>rosids</taxon>
        <taxon>malvids</taxon>
        <taxon>Malvales</taxon>
        <taxon>Malvaceae</taxon>
        <taxon>Malvoideae</taxon>
        <taxon>Hibiscus</taxon>
    </lineage>
</organism>
<keyword evidence="3" id="KW-0539">Nucleus</keyword>
<dbReference type="PANTHER" id="PTHR12687:SF8">
    <property type="entry name" value="PROTEIN REBELOTE"/>
    <property type="match status" value="1"/>
</dbReference>
<dbReference type="InterPro" id="IPR035979">
    <property type="entry name" value="RBD_domain_sf"/>
</dbReference>
<gene>
    <name evidence="7" type="ORF">V6N11_055461</name>
</gene>
<evidence type="ECO:0000256" key="3">
    <source>
        <dbReference type="ARBA" id="ARBA00023242"/>
    </source>
</evidence>
<comment type="subcellular location">
    <subcellularLocation>
        <location evidence="1">Nucleus</location>
    </subcellularLocation>
</comment>
<dbReference type="SMART" id="SM00360">
    <property type="entry name" value="RRM"/>
    <property type="match status" value="1"/>
</dbReference>
<dbReference type="InterPro" id="IPR012677">
    <property type="entry name" value="Nucleotide-bd_a/b_plait_sf"/>
</dbReference>
<evidence type="ECO:0000256" key="1">
    <source>
        <dbReference type="ARBA" id="ARBA00004123"/>
    </source>
</evidence>
<dbReference type="Proteomes" id="UP001396334">
    <property type="component" value="Unassembled WGS sequence"/>
</dbReference>
<feature type="region of interest" description="Disordered" evidence="5">
    <location>
        <begin position="95"/>
        <end position="121"/>
    </location>
</feature>
<evidence type="ECO:0000313" key="8">
    <source>
        <dbReference type="Proteomes" id="UP001396334"/>
    </source>
</evidence>
<dbReference type="InterPro" id="IPR000504">
    <property type="entry name" value="RRM_dom"/>
</dbReference>
<dbReference type="InterPro" id="IPR005343">
    <property type="entry name" value="Noc2"/>
</dbReference>
<sequence length="999" mass="111764">MTMSNNVGQFGDTTLTKVFVGGLAWETPREAMERHFEKYGEILEAVIISDKLTGRSKGYGFVTFKDAEAAKKACEDPNPVINDRRANCNLASLGARRPRSASTAPPPPPPQQGSNVGPRATSAAHANHVPWYYPAVGTPASHFHHQHHQAVPFYGYSPTYIPTDMSYNHKLSYNGGSYMNGHFSQVYPAGQAIVGANTLMPMYHPFYHYHQSQTMGLPASATHIFPSTTAGPIATIPTAAAAAAIAPNSAAIVAGVLRNILWKMGKLGKKARKFAKKNLQSVLKRKRQLKSMFKKKASKRDKQEEAESVEEDQIGKSNERDFGLKSIEDAELDAVFSDERDVLEDDSGSDGYLSEDSSCPYLNENGTGSDGDDMDVDNSGASDLLEQNSVIHLELSKKKKKLERLQKKDPEFSKYLESYENGLGKLRDEDSYSDDDSASEDGTGIPEKDTVNLRKDKLLTSSAFNSLCQLVREHHNISALTTLLNGYRAACHYGTEPSDLHDVDCGHLESKTYSKILIFMLQEAGNIFREMLGIPRSSCKKEAILELKNSSKWKTTKPLIKSYLRNTLFLLNQVTDSEILAFSLVQIRASVIFFAAFRPLLHRLIKIAVHLWVTGEGALASHSFLVIKDVASVFSSDCFNSCLIKTYKAFIGQCKFVDPVSSKHIQFLRNSFVELCSQDLQNSSRKAMVCVEQLSKILQTGLQTKNKEAVKRICSWQYTNCIDLWVSFISANIRDYDLQPLLYIIIQIINGVAVLFPGPKHLPLRIKCIQWLNTLSSASGVFIPVASYAMDILEYKTGKDNGKPGKDFNFSSTIKLPKHWLKSRNFQEKCVSSVIELLATHFAQWSYHITFPELATIPLICLKKFLETTTIESFRRVVKRFIDQVEQNIEFIQRKRDKVVFSPKDHQSVESFLQFEKSNANAPFTQYYKSIIEKAASSKPVTNQKLSSLSQKKAKRKERQPPNNTIIHVNAIDEALEGKKVELSTNNGKVGKARKKRKA</sequence>
<feature type="region of interest" description="Disordered" evidence="5">
    <location>
        <begin position="290"/>
        <end position="317"/>
    </location>
</feature>
<reference evidence="7 8" key="1">
    <citation type="journal article" date="2024" name="G3 (Bethesda)">
        <title>Genome assembly of Hibiscus sabdariffa L. provides insights into metabolisms of medicinal natural products.</title>
        <authorList>
            <person name="Kim T."/>
        </authorList>
    </citation>
    <scope>NUCLEOTIDE SEQUENCE [LARGE SCALE GENOMIC DNA]</scope>
    <source>
        <strain evidence="7">TK-2024</strain>
        <tissue evidence="7">Old leaves</tissue>
    </source>
</reference>
<dbReference type="Pfam" id="PF00076">
    <property type="entry name" value="RRM_1"/>
    <property type="match status" value="1"/>
</dbReference>
<comment type="similarity">
    <text evidence="2">Belongs to the NOC2 family.</text>
</comment>
<dbReference type="Gene3D" id="3.30.70.330">
    <property type="match status" value="1"/>
</dbReference>
<feature type="compositionally biased region" description="Basic residues" evidence="5">
    <location>
        <begin position="290"/>
        <end position="299"/>
    </location>
</feature>
<evidence type="ECO:0000313" key="7">
    <source>
        <dbReference type="EMBL" id="KAK8987149.1"/>
    </source>
</evidence>
<feature type="region of interest" description="Disordered" evidence="5">
    <location>
        <begin position="338"/>
        <end position="383"/>
    </location>
</feature>
<protein>
    <recommendedName>
        <fullName evidence="6">RRM domain-containing protein</fullName>
    </recommendedName>
</protein>
<comment type="caution">
    <text evidence="7">The sequence shown here is derived from an EMBL/GenBank/DDBJ whole genome shotgun (WGS) entry which is preliminary data.</text>
</comment>
<evidence type="ECO:0000256" key="4">
    <source>
        <dbReference type="PROSITE-ProRule" id="PRU00176"/>
    </source>
</evidence>
<evidence type="ECO:0000259" key="6">
    <source>
        <dbReference type="PROSITE" id="PS50102"/>
    </source>
</evidence>
<dbReference type="PROSITE" id="PS50102">
    <property type="entry name" value="RRM"/>
    <property type="match status" value="1"/>
</dbReference>
<dbReference type="Pfam" id="PF03715">
    <property type="entry name" value="Noc2"/>
    <property type="match status" value="1"/>
</dbReference>
<accession>A0ABR2PFE7</accession>
<dbReference type="PANTHER" id="PTHR12687">
    <property type="entry name" value="NUCLEOLAR COMPLEX 2 AND RAD4-RELATED"/>
    <property type="match status" value="1"/>
</dbReference>
<feature type="region of interest" description="Disordered" evidence="5">
    <location>
        <begin position="425"/>
        <end position="449"/>
    </location>
</feature>
<feature type="region of interest" description="Disordered" evidence="5">
    <location>
        <begin position="943"/>
        <end position="999"/>
    </location>
</feature>
<evidence type="ECO:0000256" key="5">
    <source>
        <dbReference type="SAM" id="MobiDB-lite"/>
    </source>
</evidence>
<feature type="domain" description="RRM" evidence="6">
    <location>
        <begin position="16"/>
        <end position="93"/>
    </location>
</feature>
<keyword evidence="8" id="KW-1185">Reference proteome</keyword>
<proteinExistence type="inferred from homology"/>
<keyword evidence="4" id="KW-0694">RNA-binding</keyword>
<evidence type="ECO:0000256" key="2">
    <source>
        <dbReference type="ARBA" id="ARBA00005907"/>
    </source>
</evidence>
<name>A0ABR2PFE7_9ROSI</name>